<feature type="domain" description="C2H2-type" evidence="2">
    <location>
        <begin position="33"/>
        <end position="61"/>
    </location>
</feature>
<dbReference type="AlphaFoldDB" id="A0A371CY57"/>
<dbReference type="EMBL" id="KZ857440">
    <property type="protein sequence ID" value="RDX45189.1"/>
    <property type="molecule type" value="Genomic_DNA"/>
</dbReference>
<keyword evidence="4" id="KW-1185">Reference proteome</keyword>
<sequence length="99" mass="11565">MDGRIRRTVIETHNSVQLENGTSSSIQRLQALFKCHLCGYVSKKKYNVKTHIEVVHYNMKHLCFKSCGKRYSRRPDLRKHLLNKHGFRLGRGDSLPVGW</sequence>
<keyword evidence="1" id="KW-0863">Zinc-finger</keyword>
<reference evidence="3 4" key="1">
    <citation type="journal article" date="2018" name="Biotechnol. Biofuels">
        <title>Integrative visual omics of the white-rot fungus Polyporus brumalis exposes the biotechnological potential of its oxidative enzymes for delignifying raw plant biomass.</title>
        <authorList>
            <person name="Miyauchi S."/>
            <person name="Rancon A."/>
            <person name="Drula E."/>
            <person name="Hage H."/>
            <person name="Chaduli D."/>
            <person name="Favel A."/>
            <person name="Grisel S."/>
            <person name="Henrissat B."/>
            <person name="Herpoel-Gimbert I."/>
            <person name="Ruiz-Duenas F.J."/>
            <person name="Chevret D."/>
            <person name="Hainaut M."/>
            <person name="Lin J."/>
            <person name="Wang M."/>
            <person name="Pangilinan J."/>
            <person name="Lipzen A."/>
            <person name="Lesage-Meessen L."/>
            <person name="Navarro D."/>
            <person name="Riley R."/>
            <person name="Grigoriev I.V."/>
            <person name="Zhou S."/>
            <person name="Raouche S."/>
            <person name="Rosso M.N."/>
        </authorList>
    </citation>
    <scope>NUCLEOTIDE SEQUENCE [LARGE SCALE GENOMIC DNA]</scope>
    <source>
        <strain evidence="3 4">BRFM 1820</strain>
    </source>
</reference>
<evidence type="ECO:0000313" key="3">
    <source>
        <dbReference type="EMBL" id="RDX45189.1"/>
    </source>
</evidence>
<evidence type="ECO:0000313" key="4">
    <source>
        <dbReference type="Proteomes" id="UP000256964"/>
    </source>
</evidence>
<dbReference type="Gene3D" id="3.30.160.60">
    <property type="entry name" value="Classic Zinc Finger"/>
    <property type="match status" value="1"/>
</dbReference>
<proteinExistence type="predicted"/>
<dbReference type="Proteomes" id="UP000256964">
    <property type="component" value="Unassembled WGS sequence"/>
</dbReference>
<dbReference type="OrthoDB" id="2758771at2759"/>
<keyword evidence="1" id="KW-0862">Zinc</keyword>
<dbReference type="PROSITE" id="PS00028">
    <property type="entry name" value="ZINC_FINGER_C2H2_1"/>
    <property type="match status" value="1"/>
</dbReference>
<evidence type="ECO:0000256" key="1">
    <source>
        <dbReference type="PROSITE-ProRule" id="PRU00042"/>
    </source>
</evidence>
<dbReference type="Pfam" id="PF00096">
    <property type="entry name" value="zf-C2H2"/>
    <property type="match status" value="2"/>
</dbReference>
<evidence type="ECO:0000259" key="2">
    <source>
        <dbReference type="PROSITE" id="PS50157"/>
    </source>
</evidence>
<dbReference type="InterPro" id="IPR036236">
    <property type="entry name" value="Znf_C2H2_sf"/>
</dbReference>
<dbReference type="SUPFAM" id="SSF57667">
    <property type="entry name" value="beta-beta-alpha zinc fingers"/>
    <property type="match status" value="1"/>
</dbReference>
<keyword evidence="1" id="KW-0479">Metal-binding</keyword>
<dbReference type="STRING" id="139420.A0A371CY57"/>
<gene>
    <name evidence="3" type="ORF">OH76DRAFT_1408323</name>
</gene>
<organism evidence="3 4">
    <name type="scientific">Lentinus brumalis</name>
    <dbReference type="NCBI Taxonomy" id="2498619"/>
    <lineage>
        <taxon>Eukaryota</taxon>
        <taxon>Fungi</taxon>
        <taxon>Dikarya</taxon>
        <taxon>Basidiomycota</taxon>
        <taxon>Agaricomycotina</taxon>
        <taxon>Agaricomycetes</taxon>
        <taxon>Polyporales</taxon>
        <taxon>Polyporaceae</taxon>
        <taxon>Lentinus</taxon>
    </lineage>
</organism>
<dbReference type="PROSITE" id="PS50157">
    <property type="entry name" value="ZINC_FINGER_C2H2_2"/>
    <property type="match status" value="2"/>
</dbReference>
<accession>A0A371CY57</accession>
<name>A0A371CY57_9APHY</name>
<dbReference type="SMART" id="SM00355">
    <property type="entry name" value="ZnF_C2H2"/>
    <property type="match status" value="2"/>
</dbReference>
<dbReference type="GO" id="GO:0008270">
    <property type="term" value="F:zinc ion binding"/>
    <property type="evidence" value="ECO:0007669"/>
    <property type="project" value="UniProtKB-KW"/>
</dbReference>
<dbReference type="InterPro" id="IPR013087">
    <property type="entry name" value="Znf_C2H2_type"/>
</dbReference>
<protein>
    <recommendedName>
        <fullName evidence="2">C2H2-type domain-containing protein</fullName>
    </recommendedName>
</protein>
<feature type="domain" description="C2H2-type" evidence="2">
    <location>
        <begin position="61"/>
        <end position="85"/>
    </location>
</feature>